<organism evidence="5 6">
    <name type="scientific">Diplocarpon coronariae</name>
    <dbReference type="NCBI Taxonomy" id="2795749"/>
    <lineage>
        <taxon>Eukaryota</taxon>
        <taxon>Fungi</taxon>
        <taxon>Dikarya</taxon>
        <taxon>Ascomycota</taxon>
        <taxon>Pezizomycotina</taxon>
        <taxon>Leotiomycetes</taxon>
        <taxon>Helotiales</taxon>
        <taxon>Drepanopezizaceae</taxon>
        <taxon>Diplocarpon</taxon>
    </lineage>
</organism>
<evidence type="ECO:0000256" key="2">
    <source>
        <dbReference type="PIRSR" id="PIRSR601461-2"/>
    </source>
</evidence>
<evidence type="ECO:0000313" key="6">
    <source>
        <dbReference type="Proteomes" id="UP000242519"/>
    </source>
</evidence>
<accession>A0A218Z0P1</accession>
<sequence length="446" mass="48950">MVRSTLSAAMACVVSALLAGSALAVPAEERAPKPDDCKKIYLPGKESTHGAVMNLTVGNPPQQMGLLSDWTWHSTWIHTPDCAGVHSINKCIPPGQQYFDEKKSSTFKKTSYPQQTFNGTDYTPGIPFITTFGKDTICFHSQVDGSQKCLDNTVMANTNLTNPLPVVFDIGGVFGFAPVLKGYNETFYPAPFQFFKGGVLNSVVGWHMCEQLQDAKSCHGQDYMTVLGGTDTSVYNPKDTVFHDIVVDDCINSGEHLSLSPRRTNYWSSKWTGFWIGGKRFSLAASNSPNYNATSKNPKCDAIDPIAIWDEDKFGRGAPMPWDAFHYLVQQTGATPLDVFNLPGTSPVNPGAGGLHQVPCSRLQSFPTISYEIGGTQRISSTPQQYIDTTLIPGKCLLNARVWDRPVDGAQTFFGLQVLSRTYLQFDYATNRVGLAPLDPKLFKRS</sequence>
<feature type="disulfide bond" evidence="2">
    <location>
        <begin position="360"/>
        <end position="396"/>
    </location>
</feature>
<feature type="signal peptide" evidence="3">
    <location>
        <begin position="1"/>
        <end position="24"/>
    </location>
</feature>
<dbReference type="GO" id="GO:0006508">
    <property type="term" value="P:proteolysis"/>
    <property type="evidence" value="ECO:0007669"/>
    <property type="project" value="InterPro"/>
</dbReference>
<proteinExistence type="inferred from homology"/>
<dbReference type="Proteomes" id="UP000242519">
    <property type="component" value="Unassembled WGS sequence"/>
</dbReference>
<dbReference type="PANTHER" id="PTHR47966:SF51">
    <property type="entry name" value="BETA-SITE APP-CLEAVING ENZYME, ISOFORM A-RELATED"/>
    <property type="match status" value="1"/>
</dbReference>
<dbReference type="SUPFAM" id="SSF50630">
    <property type="entry name" value="Acid proteases"/>
    <property type="match status" value="1"/>
</dbReference>
<keyword evidence="6" id="KW-1185">Reference proteome</keyword>
<comment type="caution">
    <text evidence="5">The sequence shown here is derived from an EMBL/GenBank/DDBJ whole genome shotgun (WGS) entry which is preliminary data.</text>
</comment>
<evidence type="ECO:0000313" key="5">
    <source>
        <dbReference type="EMBL" id="OWP01617.1"/>
    </source>
</evidence>
<evidence type="ECO:0000256" key="1">
    <source>
        <dbReference type="ARBA" id="ARBA00007447"/>
    </source>
</evidence>
<dbReference type="InterPro" id="IPR033121">
    <property type="entry name" value="PEPTIDASE_A1"/>
</dbReference>
<gene>
    <name evidence="5" type="ORF">B2J93_2133</name>
</gene>
<keyword evidence="3" id="KW-0732">Signal</keyword>
<name>A0A218Z0P1_9HELO</name>
<feature type="domain" description="Peptidase A1" evidence="4">
    <location>
        <begin position="51"/>
        <end position="436"/>
    </location>
</feature>
<dbReference type="Gene3D" id="2.40.70.10">
    <property type="entry name" value="Acid Proteases"/>
    <property type="match status" value="2"/>
</dbReference>
<reference evidence="5 6" key="1">
    <citation type="submission" date="2017-04" db="EMBL/GenBank/DDBJ databases">
        <title>Draft genome sequence of Marssonina coronaria NL1: causal agent of apple blotch.</title>
        <authorList>
            <person name="Cheng Q."/>
        </authorList>
    </citation>
    <scope>NUCLEOTIDE SEQUENCE [LARGE SCALE GENOMIC DNA]</scope>
    <source>
        <strain evidence="5 6">NL1</strain>
    </source>
</reference>
<feature type="chain" id="PRO_5013075474" description="Peptidase A1 domain-containing protein" evidence="3">
    <location>
        <begin position="25"/>
        <end position="446"/>
    </location>
</feature>
<dbReference type="PANTHER" id="PTHR47966">
    <property type="entry name" value="BETA-SITE APP-CLEAVING ENZYME, ISOFORM A-RELATED"/>
    <property type="match status" value="1"/>
</dbReference>
<evidence type="ECO:0000256" key="3">
    <source>
        <dbReference type="SAM" id="SignalP"/>
    </source>
</evidence>
<comment type="similarity">
    <text evidence="1">Belongs to the peptidase A1 family.</text>
</comment>
<dbReference type="OrthoDB" id="771136at2759"/>
<dbReference type="Pfam" id="PF00026">
    <property type="entry name" value="Asp"/>
    <property type="match status" value="1"/>
</dbReference>
<keyword evidence="2" id="KW-1015">Disulfide bond</keyword>
<dbReference type="PROSITE" id="PS51767">
    <property type="entry name" value="PEPTIDASE_A1"/>
    <property type="match status" value="1"/>
</dbReference>
<dbReference type="GO" id="GO:0004190">
    <property type="term" value="F:aspartic-type endopeptidase activity"/>
    <property type="evidence" value="ECO:0007669"/>
    <property type="project" value="InterPro"/>
</dbReference>
<dbReference type="InterPro" id="IPR021109">
    <property type="entry name" value="Peptidase_aspartic_dom_sf"/>
</dbReference>
<dbReference type="EMBL" id="MZNU01000266">
    <property type="protein sequence ID" value="OWP01617.1"/>
    <property type="molecule type" value="Genomic_DNA"/>
</dbReference>
<evidence type="ECO:0000259" key="4">
    <source>
        <dbReference type="PROSITE" id="PS51767"/>
    </source>
</evidence>
<dbReference type="InterPro" id="IPR001461">
    <property type="entry name" value="Aspartic_peptidase_A1"/>
</dbReference>
<protein>
    <recommendedName>
        <fullName evidence="4">Peptidase A1 domain-containing protein</fullName>
    </recommendedName>
</protein>
<dbReference type="InParanoid" id="A0A218Z0P1"/>
<dbReference type="AlphaFoldDB" id="A0A218Z0P1"/>
<dbReference type="STRING" id="503106.A0A218Z0P1"/>